<evidence type="ECO:0000256" key="2">
    <source>
        <dbReference type="ARBA" id="ARBA00023125"/>
    </source>
</evidence>
<dbReference type="Pfam" id="PF00196">
    <property type="entry name" value="GerE"/>
    <property type="match status" value="1"/>
</dbReference>
<accession>A0AA37SAL5</accession>
<keyword evidence="1" id="KW-0805">Transcription regulation</keyword>
<protein>
    <recommendedName>
        <fullName evidence="4">HTH luxR-type domain-containing protein</fullName>
    </recommendedName>
</protein>
<dbReference type="PANTHER" id="PTHR44688">
    <property type="entry name" value="DNA-BINDING TRANSCRIPTIONAL ACTIVATOR DEVR_DOSR"/>
    <property type="match status" value="1"/>
</dbReference>
<reference evidence="5" key="2">
    <citation type="submission" date="2023-01" db="EMBL/GenBank/DDBJ databases">
        <title>Draft genome sequence of Litoribrevibacter albus strain NBRC 110071.</title>
        <authorList>
            <person name="Sun Q."/>
            <person name="Mori K."/>
        </authorList>
    </citation>
    <scope>NUCLEOTIDE SEQUENCE</scope>
    <source>
        <strain evidence="5">NBRC 110071</strain>
    </source>
</reference>
<dbReference type="RefSeq" id="WP_284381295.1">
    <property type="nucleotide sequence ID" value="NZ_BSNM01000014.1"/>
</dbReference>
<gene>
    <name evidence="5" type="ORF">GCM10007876_21000</name>
</gene>
<evidence type="ECO:0000259" key="4">
    <source>
        <dbReference type="PROSITE" id="PS50043"/>
    </source>
</evidence>
<dbReference type="GO" id="GO:0006355">
    <property type="term" value="P:regulation of DNA-templated transcription"/>
    <property type="evidence" value="ECO:0007669"/>
    <property type="project" value="InterPro"/>
</dbReference>
<organism evidence="5 6">
    <name type="scientific">Litoribrevibacter albus</name>
    <dbReference type="NCBI Taxonomy" id="1473156"/>
    <lineage>
        <taxon>Bacteria</taxon>
        <taxon>Pseudomonadati</taxon>
        <taxon>Pseudomonadota</taxon>
        <taxon>Gammaproteobacteria</taxon>
        <taxon>Oceanospirillales</taxon>
        <taxon>Oceanospirillaceae</taxon>
        <taxon>Litoribrevibacter</taxon>
    </lineage>
</organism>
<reference evidence="5" key="1">
    <citation type="journal article" date="2014" name="Int. J. Syst. Evol. Microbiol.">
        <title>Complete genome sequence of Corynebacterium casei LMG S-19264T (=DSM 44701T), isolated from a smear-ripened cheese.</title>
        <authorList>
            <consortium name="US DOE Joint Genome Institute (JGI-PGF)"/>
            <person name="Walter F."/>
            <person name="Albersmeier A."/>
            <person name="Kalinowski J."/>
            <person name="Ruckert C."/>
        </authorList>
    </citation>
    <scope>NUCLEOTIDE SEQUENCE</scope>
    <source>
        <strain evidence="5">NBRC 110071</strain>
    </source>
</reference>
<sequence length="129" mass="14527">MNKDAIKIRTVQGNKNQGLADRELEASLWSMEGLSNKEIAKEMKISPYTVSKRLMNAMFKMGVDNRTELAVVLLRKGIVEFLCLALLVGSVNYAMNLEGVEPVRIQRSARVNSNARNRREDFLLLEGPC</sequence>
<dbReference type="AlphaFoldDB" id="A0AA37SAL5"/>
<dbReference type="InterPro" id="IPR016032">
    <property type="entry name" value="Sig_transdc_resp-reg_C-effctor"/>
</dbReference>
<keyword evidence="6" id="KW-1185">Reference proteome</keyword>
<dbReference type="Proteomes" id="UP001161389">
    <property type="component" value="Unassembled WGS sequence"/>
</dbReference>
<comment type="caution">
    <text evidence="5">The sequence shown here is derived from an EMBL/GenBank/DDBJ whole genome shotgun (WGS) entry which is preliminary data.</text>
</comment>
<dbReference type="CDD" id="cd06170">
    <property type="entry name" value="LuxR_C_like"/>
    <property type="match status" value="1"/>
</dbReference>
<dbReference type="InterPro" id="IPR000792">
    <property type="entry name" value="Tscrpt_reg_LuxR_C"/>
</dbReference>
<keyword evidence="3" id="KW-0804">Transcription</keyword>
<evidence type="ECO:0000256" key="1">
    <source>
        <dbReference type="ARBA" id="ARBA00023015"/>
    </source>
</evidence>
<dbReference type="GO" id="GO:0003677">
    <property type="term" value="F:DNA binding"/>
    <property type="evidence" value="ECO:0007669"/>
    <property type="project" value="UniProtKB-KW"/>
</dbReference>
<dbReference type="EMBL" id="BSNM01000014">
    <property type="protein sequence ID" value="GLQ31621.1"/>
    <property type="molecule type" value="Genomic_DNA"/>
</dbReference>
<dbReference type="PANTHER" id="PTHR44688:SF16">
    <property type="entry name" value="DNA-BINDING TRANSCRIPTIONAL ACTIVATOR DEVR_DOSR"/>
    <property type="match status" value="1"/>
</dbReference>
<evidence type="ECO:0000313" key="6">
    <source>
        <dbReference type="Proteomes" id="UP001161389"/>
    </source>
</evidence>
<name>A0AA37SAL5_9GAMM</name>
<dbReference type="InterPro" id="IPR036388">
    <property type="entry name" value="WH-like_DNA-bd_sf"/>
</dbReference>
<dbReference type="SMART" id="SM00421">
    <property type="entry name" value="HTH_LUXR"/>
    <property type="match status" value="1"/>
</dbReference>
<evidence type="ECO:0000313" key="5">
    <source>
        <dbReference type="EMBL" id="GLQ31621.1"/>
    </source>
</evidence>
<evidence type="ECO:0000256" key="3">
    <source>
        <dbReference type="ARBA" id="ARBA00023163"/>
    </source>
</evidence>
<proteinExistence type="predicted"/>
<feature type="domain" description="HTH luxR-type" evidence="4">
    <location>
        <begin position="12"/>
        <end position="77"/>
    </location>
</feature>
<dbReference type="PROSITE" id="PS00622">
    <property type="entry name" value="HTH_LUXR_1"/>
    <property type="match status" value="1"/>
</dbReference>
<dbReference type="PROSITE" id="PS50043">
    <property type="entry name" value="HTH_LUXR_2"/>
    <property type="match status" value="1"/>
</dbReference>
<dbReference type="Gene3D" id="1.10.10.10">
    <property type="entry name" value="Winged helix-like DNA-binding domain superfamily/Winged helix DNA-binding domain"/>
    <property type="match status" value="1"/>
</dbReference>
<dbReference type="SUPFAM" id="SSF46894">
    <property type="entry name" value="C-terminal effector domain of the bipartite response regulators"/>
    <property type="match status" value="1"/>
</dbReference>
<dbReference type="PRINTS" id="PR00038">
    <property type="entry name" value="HTHLUXR"/>
</dbReference>
<keyword evidence="2" id="KW-0238">DNA-binding</keyword>